<evidence type="ECO:0000259" key="6">
    <source>
        <dbReference type="PROSITE" id="PS50893"/>
    </source>
</evidence>
<comment type="similarity">
    <text evidence="1">Belongs to the ABC transporter superfamily.</text>
</comment>
<dbReference type="InterPro" id="IPR017871">
    <property type="entry name" value="ABC_transporter-like_CS"/>
</dbReference>
<dbReference type="PANTHER" id="PTHR43335">
    <property type="entry name" value="ABC TRANSPORTER, ATP-BINDING PROTEIN"/>
    <property type="match status" value="1"/>
</dbReference>
<organism evidence="7 8">
    <name type="scientific">Corallococcus coralloides (strain ATCC 25202 / DSM 2259 / NBRC 100086 / M2)</name>
    <name type="common">Myxococcus coralloides</name>
    <dbReference type="NCBI Taxonomy" id="1144275"/>
    <lineage>
        <taxon>Bacteria</taxon>
        <taxon>Pseudomonadati</taxon>
        <taxon>Myxococcota</taxon>
        <taxon>Myxococcia</taxon>
        <taxon>Myxococcales</taxon>
        <taxon>Cystobacterineae</taxon>
        <taxon>Myxococcaceae</taxon>
        <taxon>Corallococcus</taxon>
    </lineage>
</organism>
<dbReference type="Pfam" id="PF00005">
    <property type="entry name" value="ABC_tran"/>
    <property type="match status" value="1"/>
</dbReference>
<evidence type="ECO:0000256" key="5">
    <source>
        <dbReference type="SAM" id="MobiDB-lite"/>
    </source>
</evidence>
<accession>H8MRT2</accession>
<evidence type="ECO:0000256" key="3">
    <source>
        <dbReference type="ARBA" id="ARBA00022741"/>
    </source>
</evidence>
<dbReference type="PROSITE" id="PS00211">
    <property type="entry name" value="ABC_TRANSPORTER_1"/>
    <property type="match status" value="1"/>
</dbReference>
<feature type="compositionally biased region" description="Low complexity" evidence="5">
    <location>
        <begin position="302"/>
        <end position="312"/>
    </location>
</feature>
<reference evidence="7 8" key="1">
    <citation type="journal article" date="2012" name="J. Bacteriol.">
        <title>Complete Genome Sequence of the Fruiting Myxobacterium Corallococcus coralloides DSM 2259.</title>
        <authorList>
            <person name="Huntley S."/>
            <person name="Zhang Y."/>
            <person name="Treuner-Lange A."/>
            <person name="Kneip S."/>
            <person name="Sensen C.W."/>
            <person name="Sogaard-Andersen L."/>
        </authorList>
    </citation>
    <scope>NUCLEOTIDE SEQUENCE [LARGE SCALE GENOMIC DNA]</scope>
    <source>
        <strain evidence="8">ATCC 25202 / DSM 2259 / NBRC 100086 / M2</strain>
    </source>
</reference>
<dbReference type="STRING" id="1144275.COCOR_07663"/>
<keyword evidence="2" id="KW-0813">Transport</keyword>
<dbReference type="AlphaFoldDB" id="H8MRT2"/>
<evidence type="ECO:0000256" key="1">
    <source>
        <dbReference type="ARBA" id="ARBA00005417"/>
    </source>
</evidence>
<evidence type="ECO:0000256" key="4">
    <source>
        <dbReference type="ARBA" id="ARBA00022840"/>
    </source>
</evidence>
<evidence type="ECO:0000256" key="2">
    <source>
        <dbReference type="ARBA" id="ARBA00022448"/>
    </source>
</evidence>
<dbReference type="eggNOG" id="COG1131">
    <property type="taxonomic scope" value="Bacteria"/>
</dbReference>
<dbReference type="HOGENOM" id="CLU_000604_1_2_7"/>
<dbReference type="InParanoid" id="H8MRT2"/>
<keyword evidence="8" id="KW-1185">Reference proteome</keyword>
<dbReference type="CDD" id="cd03264">
    <property type="entry name" value="ABC_drug_resistance_like"/>
    <property type="match status" value="1"/>
</dbReference>
<keyword evidence="4 7" id="KW-0067">ATP-binding</keyword>
<dbReference type="PROSITE" id="PS50893">
    <property type="entry name" value="ABC_TRANSPORTER_2"/>
    <property type="match status" value="1"/>
</dbReference>
<dbReference type="InterPro" id="IPR027417">
    <property type="entry name" value="P-loop_NTPase"/>
</dbReference>
<dbReference type="RefSeq" id="WP_014400443.1">
    <property type="nucleotide sequence ID" value="NC_017030.1"/>
</dbReference>
<gene>
    <name evidence="7" type="primary">yfiL2</name>
    <name evidence="7" type="ordered locus">COCOR_07663</name>
</gene>
<evidence type="ECO:0000313" key="8">
    <source>
        <dbReference type="Proteomes" id="UP000007587"/>
    </source>
</evidence>
<name>H8MRT2_CORCM</name>
<dbReference type="InterPro" id="IPR003439">
    <property type="entry name" value="ABC_transporter-like_ATP-bd"/>
</dbReference>
<dbReference type="KEGG" id="ccx:COCOR_07663"/>
<feature type="domain" description="ABC transporter" evidence="6">
    <location>
        <begin position="2"/>
        <end position="232"/>
    </location>
</feature>
<dbReference type="PANTHER" id="PTHR43335:SF2">
    <property type="entry name" value="ABC TRANSPORTER, ATP-BINDING PROTEIN"/>
    <property type="match status" value="1"/>
</dbReference>
<dbReference type="GO" id="GO:0005524">
    <property type="term" value="F:ATP binding"/>
    <property type="evidence" value="ECO:0007669"/>
    <property type="project" value="UniProtKB-KW"/>
</dbReference>
<dbReference type="OrthoDB" id="9805130at2"/>
<sequence>MLSLRNLVKVYPGPVTALRGVDLDVPKGMFGLLGPNGAGKSTLMKILSGLLEPTSGEVTLDGLDLVRHPEALRPHLGYLPQEFGFYPYLSGQDMLRYLLELKGVSAPQGMKALCAQLLERVNLTFAAKRKVKEYSGGMRQRLGIAQALAGDPKLLIVDEPTAGLDPEERQRFYRLLAEVAHERTVLLSTHIVEDVAMLCPRFAVIRHGRVMAITSPTEAKAALHDTLFEGTVPPADMAAFQQAHRVTQAVLFEGRNRVRIHAAPGTPVPPGFERTPPTLEDAYLLLMKDAPEPRAPAPTATPAPASAPAVGA</sequence>
<dbReference type="GO" id="GO:0016887">
    <property type="term" value="F:ATP hydrolysis activity"/>
    <property type="evidence" value="ECO:0007669"/>
    <property type="project" value="InterPro"/>
</dbReference>
<reference evidence="8" key="2">
    <citation type="submission" date="2012-03" db="EMBL/GenBank/DDBJ databases">
        <title>Genome sequence of the fruiting myxobacterium Corallococcus coralloides DSM 2259.</title>
        <authorList>
            <person name="Huntley S."/>
            <person name="Zhang Y."/>
            <person name="Treuner-Lange A."/>
            <person name="Sensen C.W."/>
            <person name="Sogaard-Andersen L."/>
        </authorList>
    </citation>
    <scope>NUCLEOTIDE SEQUENCE [LARGE SCALE GENOMIC DNA]</scope>
    <source>
        <strain evidence="8">ATCC 25202 / DSM 2259 / NBRC 100086 / M2</strain>
    </source>
</reference>
<dbReference type="SUPFAM" id="SSF52540">
    <property type="entry name" value="P-loop containing nucleoside triphosphate hydrolases"/>
    <property type="match status" value="1"/>
</dbReference>
<protein>
    <submittedName>
        <fullName evidence="7">ABC transporter ATP-binding protein</fullName>
    </submittedName>
</protein>
<dbReference type="Gene3D" id="3.40.50.300">
    <property type="entry name" value="P-loop containing nucleotide triphosphate hydrolases"/>
    <property type="match status" value="1"/>
</dbReference>
<proteinExistence type="inferred from homology"/>
<dbReference type="Proteomes" id="UP000007587">
    <property type="component" value="Chromosome"/>
</dbReference>
<feature type="region of interest" description="Disordered" evidence="5">
    <location>
        <begin position="292"/>
        <end position="312"/>
    </location>
</feature>
<evidence type="ECO:0000313" key="7">
    <source>
        <dbReference type="EMBL" id="AFE10932.1"/>
    </source>
</evidence>
<dbReference type="SMART" id="SM00382">
    <property type="entry name" value="AAA"/>
    <property type="match status" value="1"/>
</dbReference>
<dbReference type="InterPro" id="IPR003593">
    <property type="entry name" value="AAA+_ATPase"/>
</dbReference>
<dbReference type="EMBL" id="CP003389">
    <property type="protein sequence ID" value="AFE10932.1"/>
    <property type="molecule type" value="Genomic_DNA"/>
</dbReference>
<keyword evidence="3" id="KW-0547">Nucleotide-binding</keyword>